<dbReference type="AlphaFoldDB" id="A0AAN6P810"/>
<name>A0AAN6P810_9PEZI</name>
<proteinExistence type="predicted"/>
<feature type="region of interest" description="Disordered" evidence="1">
    <location>
        <begin position="1"/>
        <end position="20"/>
    </location>
</feature>
<comment type="caution">
    <text evidence="2">The sequence shown here is derived from an EMBL/GenBank/DDBJ whole genome shotgun (WGS) entry which is preliminary data.</text>
</comment>
<gene>
    <name evidence="2" type="ORF">C8A01DRAFT_20822</name>
</gene>
<feature type="region of interest" description="Disordered" evidence="1">
    <location>
        <begin position="36"/>
        <end position="60"/>
    </location>
</feature>
<organism evidence="2 3">
    <name type="scientific">Parachaetomium inaequale</name>
    <dbReference type="NCBI Taxonomy" id="2588326"/>
    <lineage>
        <taxon>Eukaryota</taxon>
        <taxon>Fungi</taxon>
        <taxon>Dikarya</taxon>
        <taxon>Ascomycota</taxon>
        <taxon>Pezizomycotina</taxon>
        <taxon>Sordariomycetes</taxon>
        <taxon>Sordariomycetidae</taxon>
        <taxon>Sordariales</taxon>
        <taxon>Chaetomiaceae</taxon>
        <taxon>Parachaetomium</taxon>
    </lineage>
</organism>
<sequence>MPLIPALEHGSAATRTSSIPSTEQILCVSSRVASSSVYPTSSLPPSSTSRELPHFQAHDGQPPWDRSIELFWTRYIPALRKLDRKDEEAFRENVERLGQGIATASPSSTIRHSGSERTAPGTLFPSREKKFNASPSDALRQRKSQDANCRYLQLPDTIRFKTMKYLLASHNPHDKPIRMNNPIYLWEAWPVNRLRTLKVWSTDYFDSLQNVLSSIDNYTSVCSTMRADVLVTLFLTRRFHVIYAPYVGTETQPAATHYMDRYGPLMASITLEVDFTKLAGSWKPEAVHLNALSGLKGVKSLLETFVQRQLTRRNTTIQDLRVLVRRYHGFRPAPPTTPDSP</sequence>
<keyword evidence="3" id="KW-1185">Reference proteome</keyword>
<dbReference type="Proteomes" id="UP001303115">
    <property type="component" value="Unassembled WGS sequence"/>
</dbReference>
<feature type="non-terminal residue" evidence="2">
    <location>
        <position position="341"/>
    </location>
</feature>
<evidence type="ECO:0000256" key="1">
    <source>
        <dbReference type="SAM" id="MobiDB-lite"/>
    </source>
</evidence>
<accession>A0AAN6P810</accession>
<feature type="compositionally biased region" description="Low complexity" evidence="1">
    <location>
        <begin position="36"/>
        <end position="49"/>
    </location>
</feature>
<evidence type="ECO:0000313" key="3">
    <source>
        <dbReference type="Proteomes" id="UP001303115"/>
    </source>
</evidence>
<protein>
    <submittedName>
        <fullName evidence="2">Uncharacterized protein</fullName>
    </submittedName>
</protein>
<evidence type="ECO:0000313" key="2">
    <source>
        <dbReference type="EMBL" id="KAK4032063.1"/>
    </source>
</evidence>
<feature type="region of interest" description="Disordered" evidence="1">
    <location>
        <begin position="104"/>
        <end position="143"/>
    </location>
</feature>
<reference evidence="3" key="1">
    <citation type="journal article" date="2023" name="Mol. Phylogenet. Evol.">
        <title>Genome-scale phylogeny and comparative genomics of the fungal order Sordariales.</title>
        <authorList>
            <person name="Hensen N."/>
            <person name="Bonometti L."/>
            <person name="Westerberg I."/>
            <person name="Brannstrom I.O."/>
            <person name="Guillou S."/>
            <person name="Cros-Aarteil S."/>
            <person name="Calhoun S."/>
            <person name="Haridas S."/>
            <person name="Kuo A."/>
            <person name="Mondo S."/>
            <person name="Pangilinan J."/>
            <person name="Riley R."/>
            <person name="LaButti K."/>
            <person name="Andreopoulos B."/>
            <person name="Lipzen A."/>
            <person name="Chen C."/>
            <person name="Yan M."/>
            <person name="Daum C."/>
            <person name="Ng V."/>
            <person name="Clum A."/>
            <person name="Steindorff A."/>
            <person name="Ohm R.A."/>
            <person name="Martin F."/>
            <person name="Silar P."/>
            <person name="Natvig D.O."/>
            <person name="Lalanne C."/>
            <person name="Gautier V."/>
            <person name="Ament-Velasquez S.L."/>
            <person name="Kruys A."/>
            <person name="Hutchinson M.I."/>
            <person name="Powell A.J."/>
            <person name="Barry K."/>
            <person name="Miller A.N."/>
            <person name="Grigoriev I.V."/>
            <person name="Debuchy R."/>
            <person name="Gladieux P."/>
            <person name="Hiltunen Thoren M."/>
            <person name="Johannesson H."/>
        </authorList>
    </citation>
    <scope>NUCLEOTIDE SEQUENCE [LARGE SCALE GENOMIC DNA]</scope>
    <source>
        <strain evidence="3">CBS 284.82</strain>
    </source>
</reference>
<dbReference type="EMBL" id="MU854655">
    <property type="protein sequence ID" value="KAK4032063.1"/>
    <property type="molecule type" value="Genomic_DNA"/>
</dbReference>